<accession>A0A1Q5T2K2</accession>
<dbReference type="PROSITE" id="PS00463">
    <property type="entry name" value="ZN2_CY6_FUNGAL_1"/>
    <property type="match status" value="1"/>
</dbReference>
<dbReference type="InterPro" id="IPR053175">
    <property type="entry name" value="DHMBA_Reg_Transcription_Factor"/>
</dbReference>
<dbReference type="Proteomes" id="UP000186955">
    <property type="component" value="Unassembled WGS sequence"/>
</dbReference>
<keyword evidence="1" id="KW-0805">Transcription regulation</keyword>
<keyword evidence="4" id="KW-0539">Nucleus</keyword>
<feature type="region of interest" description="Disordered" evidence="5">
    <location>
        <begin position="59"/>
        <end position="87"/>
    </location>
</feature>
<evidence type="ECO:0000313" key="8">
    <source>
        <dbReference type="EMBL" id="OKO94355.1"/>
    </source>
</evidence>
<dbReference type="AlphaFoldDB" id="A0A1Q5T2K2"/>
<dbReference type="CDD" id="cd00067">
    <property type="entry name" value="GAL4"/>
    <property type="match status" value="1"/>
</dbReference>
<dbReference type="Pfam" id="PF00172">
    <property type="entry name" value="Zn_clus"/>
    <property type="match status" value="1"/>
</dbReference>
<evidence type="ECO:0000256" key="3">
    <source>
        <dbReference type="ARBA" id="ARBA00023163"/>
    </source>
</evidence>
<name>A0A1Q5T2K2_9EURO</name>
<dbReference type="Pfam" id="PF11951">
    <property type="entry name" value="Fungal_trans_2"/>
    <property type="match status" value="1"/>
</dbReference>
<evidence type="ECO:0000259" key="7">
    <source>
        <dbReference type="PROSITE" id="PS50048"/>
    </source>
</evidence>
<evidence type="ECO:0000313" key="9">
    <source>
        <dbReference type="Proteomes" id="UP000186955"/>
    </source>
</evidence>
<keyword evidence="6" id="KW-1133">Transmembrane helix</keyword>
<evidence type="ECO:0000256" key="1">
    <source>
        <dbReference type="ARBA" id="ARBA00023015"/>
    </source>
</evidence>
<dbReference type="SMART" id="SM00066">
    <property type="entry name" value="GAL4"/>
    <property type="match status" value="1"/>
</dbReference>
<dbReference type="EMBL" id="MNBE01000719">
    <property type="protein sequence ID" value="OKO94355.1"/>
    <property type="molecule type" value="Genomic_DNA"/>
</dbReference>
<dbReference type="SUPFAM" id="SSF57701">
    <property type="entry name" value="Zn2/Cys6 DNA-binding domain"/>
    <property type="match status" value="1"/>
</dbReference>
<dbReference type="STRING" id="1316194.A0A1Q5T2K2"/>
<sequence>MVYPGARSTGCGICRKRKIKCDERRPGCRRCELHGAHCPGYKKPLQMRFYAGPPVNTSTTVLKRRPDLPSADANTPPKRKSRKSQVQGKALGEAVCLFPLGKEPRPVSDDTPVCYFLYEYCVAPRPGIFSGHLDFLERFLKSASLTSCLWPATLASAYLSLSRQYKSQQLNVIARKYYGEALCSVNNILSQNTSLWQNDTLAAIMLLHMFVVTIIGILDIYLLRLTLVL</sequence>
<protein>
    <recommendedName>
        <fullName evidence="7">Zn(2)-C6 fungal-type domain-containing protein</fullName>
    </recommendedName>
</protein>
<evidence type="ECO:0000256" key="2">
    <source>
        <dbReference type="ARBA" id="ARBA00023125"/>
    </source>
</evidence>
<evidence type="ECO:0000256" key="6">
    <source>
        <dbReference type="SAM" id="Phobius"/>
    </source>
</evidence>
<keyword evidence="9" id="KW-1185">Reference proteome</keyword>
<dbReference type="GO" id="GO:0000981">
    <property type="term" value="F:DNA-binding transcription factor activity, RNA polymerase II-specific"/>
    <property type="evidence" value="ECO:0007669"/>
    <property type="project" value="InterPro"/>
</dbReference>
<dbReference type="Gene3D" id="4.10.240.10">
    <property type="entry name" value="Zn(2)-C6 fungal-type DNA-binding domain"/>
    <property type="match status" value="1"/>
</dbReference>
<organism evidence="8 9">
    <name type="scientific">Penicillium subrubescens</name>
    <dbReference type="NCBI Taxonomy" id="1316194"/>
    <lineage>
        <taxon>Eukaryota</taxon>
        <taxon>Fungi</taxon>
        <taxon>Dikarya</taxon>
        <taxon>Ascomycota</taxon>
        <taxon>Pezizomycotina</taxon>
        <taxon>Eurotiomycetes</taxon>
        <taxon>Eurotiomycetidae</taxon>
        <taxon>Eurotiales</taxon>
        <taxon>Aspergillaceae</taxon>
        <taxon>Penicillium</taxon>
    </lineage>
</organism>
<dbReference type="InterPro" id="IPR036864">
    <property type="entry name" value="Zn2-C6_fun-type_DNA-bd_sf"/>
</dbReference>
<keyword evidence="6" id="KW-0472">Membrane</keyword>
<dbReference type="PROSITE" id="PS50048">
    <property type="entry name" value="ZN2_CY6_FUNGAL_2"/>
    <property type="match status" value="1"/>
</dbReference>
<evidence type="ECO:0000256" key="5">
    <source>
        <dbReference type="SAM" id="MobiDB-lite"/>
    </source>
</evidence>
<evidence type="ECO:0000256" key="4">
    <source>
        <dbReference type="ARBA" id="ARBA00023242"/>
    </source>
</evidence>
<proteinExistence type="predicted"/>
<dbReference type="GO" id="GO:0003677">
    <property type="term" value="F:DNA binding"/>
    <property type="evidence" value="ECO:0007669"/>
    <property type="project" value="UniProtKB-KW"/>
</dbReference>
<reference evidence="8 9" key="1">
    <citation type="submission" date="2016-10" db="EMBL/GenBank/DDBJ databases">
        <title>Genome sequence of the ascomycete fungus Penicillium subrubescens.</title>
        <authorList>
            <person name="De Vries R.P."/>
            <person name="Peng M."/>
            <person name="Dilokpimol A."/>
            <person name="Hilden K."/>
            <person name="Makela M.R."/>
            <person name="Grigoriev I."/>
            <person name="Riley R."/>
            <person name="Granchi Z."/>
        </authorList>
    </citation>
    <scope>NUCLEOTIDE SEQUENCE [LARGE SCALE GENOMIC DNA]</scope>
    <source>
        <strain evidence="8 9">CBS 132785</strain>
    </source>
</reference>
<feature type="domain" description="Zn(2)-C6 fungal-type" evidence="7">
    <location>
        <begin position="10"/>
        <end position="38"/>
    </location>
</feature>
<dbReference type="PANTHER" id="PTHR38791">
    <property type="entry name" value="ZN(II)2CYS6 TRANSCRIPTION FACTOR (EUROFUNG)-RELATED-RELATED"/>
    <property type="match status" value="1"/>
</dbReference>
<dbReference type="InterPro" id="IPR001138">
    <property type="entry name" value="Zn2Cys6_DnaBD"/>
</dbReference>
<gene>
    <name evidence="8" type="ORF">PENSUB_11622</name>
</gene>
<feature type="transmembrane region" description="Helical" evidence="6">
    <location>
        <begin position="201"/>
        <end position="223"/>
    </location>
</feature>
<keyword evidence="3" id="KW-0804">Transcription</keyword>
<comment type="caution">
    <text evidence="8">The sequence shown here is derived from an EMBL/GenBank/DDBJ whole genome shotgun (WGS) entry which is preliminary data.</text>
</comment>
<keyword evidence="6" id="KW-0812">Transmembrane</keyword>
<keyword evidence="2" id="KW-0238">DNA-binding</keyword>
<dbReference type="InterPro" id="IPR021858">
    <property type="entry name" value="Fun_TF"/>
</dbReference>
<dbReference type="GO" id="GO:0008270">
    <property type="term" value="F:zinc ion binding"/>
    <property type="evidence" value="ECO:0007669"/>
    <property type="project" value="InterPro"/>
</dbReference>